<organism evidence="2 3">
    <name type="scientific">Armillaria novae-zelandiae</name>
    <dbReference type="NCBI Taxonomy" id="153914"/>
    <lineage>
        <taxon>Eukaryota</taxon>
        <taxon>Fungi</taxon>
        <taxon>Dikarya</taxon>
        <taxon>Basidiomycota</taxon>
        <taxon>Agaricomycotina</taxon>
        <taxon>Agaricomycetes</taxon>
        <taxon>Agaricomycetidae</taxon>
        <taxon>Agaricales</taxon>
        <taxon>Marasmiineae</taxon>
        <taxon>Physalacriaceae</taxon>
        <taxon>Armillaria</taxon>
    </lineage>
</organism>
<dbReference type="Proteomes" id="UP001175227">
    <property type="component" value="Unassembled WGS sequence"/>
</dbReference>
<evidence type="ECO:0000256" key="1">
    <source>
        <dbReference type="SAM" id="MobiDB-lite"/>
    </source>
</evidence>
<dbReference type="EMBL" id="JAUEPR010000041">
    <property type="protein sequence ID" value="KAK0472329.1"/>
    <property type="molecule type" value="Genomic_DNA"/>
</dbReference>
<proteinExistence type="predicted"/>
<name>A0AA39NUZ1_9AGAR</name>
<dbReference type="AlphaFoldDB" id="A0AA39NUZ1"/>
<reference evidence="2" key="1">
    <citation type="submission" date="2023-06" db="EMBL/GenBank/DDBJ databases">
        <authorList>
            <consortium name="Lawrence Berkeley National Laboratory"/>
            <person name="Ahrendt S."/>
            <person name="Sahu N."/>
            <person name="Indic B."/>
            <person name="Wong-Bajracharya J."/>
            <person name="Merenyi Z."/>
            <person name="Ke H.-M."/>
            <person name="Monk M."/>
            <person name="Kocsube S."/>
            <person name="Drula E."/>
            <person name="Lipzen A."/>
            <person name="Balint B."/>
            <person name="Henrissat B."/>
            <person name="Andreopoulos B."/>
            <person name="Martin F.M."/>
            <person name="Harder C.B."/>
            <person name="Rigling D."/>
            <person name="Ford K.L."/>
            <person name="Foster G.D."/>
            <person name="Pangilinan J."/>
            <person name="Papanicolaou A."/>
            <person name="Barry K."/>
            <person name="LaButti K."/>
            <person name="Viragh M."/>
            <person name="Koriabine M."/>
            <person name="Yan M."/>
            <person name="Riley R."/>
            <person name="Champramary S."/>
            <person name="Plett K.L."/>
            <person name="Tsai I.J."/>
            <person name="Slot J."/>
            <person name="Sipos G."/>
            <person name="Plett J."/>
            <person name="Nagy L.G."/>
            <person name="Grigoriev I.V."/>
        </authorList>
    </citation>
    <scope>NUCLEOTIDE SEQUENCE</scope>
    <source>
        <strain evidence="2">ICMP 16352</strain>
    </source>
</reference>
<feature type="region of interest" description="Disordered" evidence="1">
    <location>
        <begin position="244"/>
        <end position="268"/>
    </location>
</feature>
<feature type="compositionally biased region" description="Basic and acidic residues" evidence="1">
    <location>
        <begin position="245"/>
        <end position="254"/>
    </location>
</feature>
<feature type="region of interest" description="Disordered" evidence="1">
    <location>
        <begin position="148"/>
        <end position="174"/>
    </location>
</feature>
<comment type="caution">
    <text evidence="2">The sequence shown here is derived from an EMBL/GenBank/DDBJ whole genome shotgun (WGS) entry which is preliminary data.</text>
</comment>
<evidence type="ECO:0000313" key="3">
    <source>
        <dbReference type="Proteomes" id="UP001175227"/>
    </source>
</evidence>
<sequence length="356" mass="40123">MVPLECAITAKILRGLTRWLSSPMAGPDIDVRINDRKMRHQPSDNLLSPRALVDAEMLFSPFEHRSNNTGNLFEDENVKRLQHIRLSSIRNTFGGVNGGKEKAYYVDRPIKQGENITVAIFVALAGWRRVFNEDVKWSKGCPNLWVEKMGPEHRPKKRPATPVNRGSGVRKSPTTALNARDAWVDELFLSQSQDGTITPCKMNRLWRTYVPERPSAEEGHKIQYKKGTQAIVRLGGDVTTQSLRDAAKEKKGSTDRSSVSGMYQRKKNPSMWPPCFSHPDLLAIPWNRNRAVPPSVFSEAAIEAAPARLCIQGRLRYDNVVRYIHLWGFHSVATRSGSGGSIAHLRDEYQVGIEEK</sequence>
<accession>A0AA39NUZ1</accession>
<evidence type="ECO:0000313" key="2">
    <source>
        <dbReference type="EMBL" id="KAK0472329.1"/>
    </source>
</evidence>
<protein>
    <submittedName>
        <fullName evidence="2">Uncharacterized protein</fullName>
    </submittedName>
</protein>
<gene>
    <name evidence="2" type="ORF">IW261DRAFT_1424388</name>
</gene>
<keyword evidence="3" id="KW-1185">Reference proteome</keyword>